<proteinExistence type="predicted"/>
<dbReference type="EMBL" id="JBHTFQ010000002">
    <property type="protein sequence ID" value="MFC7703599.1"/>
    <property type="molecule type" value="Genomic_DNA"/>
</dbReference>
<dbReference type="Proteomes" id="UP001596516">
    <property type="component" value="Unassembled WGS sequence"/>
</dbReference>
<dbReference type="Pfam" id="PF02561">
    <property type="entry name" value="FliS"/>
    <property type="match status" value="1"/>
</dbReference>
<keyword evidence="1" id="KW-0969">Cilium</keyword>
<reference evidence="2" key="1">
    <citation type="journal article" date="2019" name="Int. J. Syst. Evol. Microbiol.">
        <title>The Global Catalogue of Microorganisms (GCM) 10K type strain sequencing project: providing services to taxonomists for standard genome sequencing and annotation.</title>
        <authorList>
            <consortium name="The Broad Institute Genomics Platform"/>
            <consortium name="The Broad Institute Genome Sequencing Center for Infectious Disease"/>
            <person name="Wu L."/>
            <person name="Ma J."/>
        </authorList>
    </citation>
    <scope>NUCLEOTIDE SEQUENCE [LARGE SCALE GENOMIC DNA]</scope>
    <source>
        <strain evidence="2">CGMCC 1.12750</strain>
    </source>
</reference>
<dbReference type="InterPro" id="IPR036584">
    <property type="entry name" value="FliS_sf"/>
</dbReference>
<comment type="caution">
    <text evidence="1">The sequence shown here is derived from an EMBL/GenBank/DDBJ whole genome shotgun (WGS) entry which is preliminary data.</text>
</comment>
<keyword evidence="1" id="KW-0966">Cell projection</keyword>
<dbReference type="InterPro" id="IPR003713">
    <property type="entry name" value="FliS"/>
</dbReference>
<dbReference type="RefSeq" id="WP_377400191.1">
    <property type="nucleotide sequence ID" value="NZ_JBHTFQ010000002.1"/>
</dbReference>
<keyword evidence="1" id="KW-0282">Flagellum</keyword>
<gene>
    <name evidence="1" type="ORF">ACFQXB_05255</name>
</gene>
<evidence type="ECO:0000313" key="1">
    <source>
        <dbReference type="EMBL" id="MFC7703599.1"/>
    </source>
</evidence>
<protein>
    <submittedName>
        <fullName evidence="1">Flagellar protein FliS</fullName>
    </submittedName>
</protein>
<dbReference type="SUPFAM" id="SSF101116">
    <property type="entry name" value="Flagellar export chaperone FliS"/>
    <property type="match status" value="1"/>
</dbReference>
<sequence>MSHINARSLYRRSELAGASELSDPHEIIGVTLRELEKSLRVLAAARSAGGVLPERHLTRAFTAIYILQSSLDFERGGDIAAQLFRVYEYCRLQVTRLFRREPEAELAVTVDTIAAIRDAWDQIA</sequence>
<accession>A0ABW2UG11</accession>
<name>A0ABW2UG11_9RHOB</name>
<organism evidence="1 2">
    <name type="scientific">Plastorhodobacter daqingensis</name>
    <dbReference type="NCBI Taxonomy" id="1387281"/>
    <lineage>
        <taxon>Bacteria</taxon>
        <taxon>Pseudomonadati</taxon>
        <taxon>Pseudomonadota</taxon>
        <taxon>Alphaproteobacteria</taxon>
        <taxon>Rhodobacterales</taxon>
        <taxon>Paracoccaceae</taxon>
        <taxon>Plastorhodobacter</taxon>
    </lineage>
</organism>
<keyword evidence="2" id="KW-1185">Reference proteome</keyword>
<dbReference type="Gene3D" id="1.20.120.340">
    <property type="entry name" value="Flagellar protein FliS"/>
    <property type="match status" value="1"/>
</dbReference>
<evidence type="ECO:0000313" key="2">
    <source>
        <dbReference type="Proteomes" id="UP001596516"/>
    </source>
</evidence>